<organism evidence="2 3">
    <name type="scientific">Streptomyces genisteinicus</name>
    <dbReference type="NCBI Taxonomy" id="2768068"/>
    <lineage>
        <taxon>Bacteria</taxon>
        <taxon>Bacillati</taxon>
        <taxon>Actinomycetota</taxon>
        <taxon>Actinomycetes</taxon>
        <taxon>Kitasatosporales</taxon>
        <taxon>Streptomycetaceae</taxon>
        <taxon>Streptomyces</taxon>
    </lineage>
</organism>
<protein>
    <submittedName>
        <fullName evidence="2">Helix-turn-helix domain-containing protein</fullName>
    </submittedName>
</protein>
<reference evidence="2 3" key="1">
    <citation type="submission" date="2020-08" db="EMBL/GenBank/DDBJ databases">
        <title>A novel species.</title>
        <authorList>
            <person name="Gao J."/>
        </authorList>
    </citation>
    <scope>NUCLEOTIDE SEQUENCE [LARGE SCALE GENOMIC DNA]</scope>
    <source>
        <strain evidence="2 3">CRPJ-33</strain>
    </source>
</reference>
<feature type="domain" description="HTH cro/C1-type" evidence="1">
    <location>
        <begin position="10"/>
        <end position="64"/>
    </location>
</feature>
<sequence length="284" mass="31550">MTADSIGRALRALRDASGLTGDSVARRASMSAGKLSKIETGKVRPTVQDVDLVLTAIGVSEEVKGEFLSAARAEATEATAWRLLRRMGPWKHQKTIRAIEAGTTTLRLFQGQLIPGLLQTPEYASAVFSLPPSLPEETRTRTVAARIERQSVLYEPGGSFRFLICEHVLRWRISEPVVMALQLDRLVSVSRLPNVSLGVVPSDRRMPDFPMTCFSLHDDRLVIVETFHSEVTTRDPKDVQLYLDTFERFAAVAVYGDAMRALVEGIRDGFLPQQERSWNELPSG</sequence>
<evidence type="ECO:0000313" key="2">
    <source>
        <dbReference type="EMBL" id="QNP67505.1"/>
    </source>
</evidence>
<name>A0A7H0I3Y9_9ACTN</name>
<dbReference type="Proteomes" id="UP000516230">
    <property type="component" value="Chromosome"/>
</dbReference>
<dbReference type="Pfam" id="PF19054">
    <property type="entry name" value="DUF5753"/>
    <property type="match status" value="1"/>
</dbReference>
<dbReference type="InterPro" id="IPR043917">
    <property type="entry name" value="DUF5753"/>
</dbReference>
<dbReference type="AlphaFoldDB" id="A0A7H0I3Y9"/>
<dbReference type="Gene3D" id="1.10.260.40">
    <property type="entry name" value="lambda repressor-like DNA-binding domains"/>
    <property type="match status" value="1"/>
</dbReference>
<dbReference type="InterPro" id="IPR001387">
    <property type="entry name" value="Cro/C1-type_HTH"/>
</dbReference>
<dbReference type="KEGG" id="sgj:IAG43_19965"/>
<evidence type="ECO:0000259" key="1">
    <source>
        <dbReference type="PROSITE" id="PS50943"/>
    </source>
</evidence>
<proteinExistence type="predicted"/>
<dbReference type="InterPro" id="IPR010982">
    <property type="entry name" value="Lambda_DNA-bd_dom_sf"/>
</dbReference>
<evidence type="ECO:0000313" key="3">
    <source>
        <dbReference type="Proteomes" id="UP000516230"/>
    </source>
</evidence>
<dbReference type="Pfam" id="PF13560">
    <property type="entry name" value="HTH_31"/>
    <property type="match status" value="1"/>
</dbReference>
<dbReference type="SMART" id="SM00530">
    <property type="entry name" value="HTH_XRE"/>
    <property type="match status" value="1"/>
</dbReference>
<dbReference type="CDD" id="cd00093">
    <property type="entry name" value="HTH_XRE"/>
    <property type="match status" value="1"/>
</dbReference>
<gene>
    <name evidence="2" type="ORF">IAG43_19965</name>
</gene>
<accession>A0A7H0I3Y9</accession>
<dbReference type="SUPFAM" id="SSF47413">
    <property type="entry name" value="lambda repressor-like DNA-binding domains"/>
    <property type="match status" value="1"/>
</dbReference>
<dbReference type="EMBL" id="CP060825">
    <property type="protein sequence ID" value="QNP67505.1"/>
    <property type="molecule type" value="Genomic_DNA"/>
</dbReference>
<keyword evidence="3" id="KW-1185">Reference proteome</keyword>
<dbReference type="GO" id="GO:0003677">
    <property type="term" value="F:DNA binding"/>
    <property type="evidence" value="ECO:0007669"/>
    <property type="project" value="InterPro"/>
</dbReference>
<dbReference type="PROSITE" id="PS50943">
    <property type="entry name" value="HTH_CROC1"/>
    <property type="match status" value="1"/>
</dbReference>